<protein>
    <recommendedName>
        <fullName evidence="4">BofC-like protein</fullName>
    </recommendedName>
</protein>
<keyword evidence="3" id="KW-1185">Reference proteome</keyword>
<evidence type="ECO:0000256" key="1">
    <source>
        <dbReference type="SAM" id="Phobius"/>
    </source>
</evidence>
<dbReference type="RefSeq" id="WP_166510299.1">
    <property type="nucleotide sequence ID" value="NZ_VNHM01000001.1"/>
</dbReference>
<keyword evidence="1" id="KW-1133">Transmembrane helix</keyword>
<organism evidence="2 3">
    <name type="scientific">Desulfallas thermosapovorans DSM 6562</name>
    <dbReference type="NCBI Taxonomy" id="1121431"/>
    <lineage>
        <taxon>Bacteria</taxon>
        <taxon>Bacillati</taxon>
        <taxon>Bacillota</taxon>
        <taxon>Clostridia</taxon>
        <taxon>Eubacteriales</taxon>
        <taxon>Desulfallaceae</taxon>
        <taxon>Desulfallas</taxon>
    </lineage>
</organism>
<keyword evidence="1" id="KW-0472">Membrane</keyword>
<dbReference type="EMBL" id="VNHM01000001">
    <property type="protein sequence ID" value="TYO97947.1"/>
    <property type="molecule type" value="Genomic_DNA"/>
</dbReference>
<evidence type="ECO:0000313" key="3">
    <source>
        <dbReference type="Proteomes" id="UP000323166"/>
    </source>
</evidence>
<comment type="caution">
    <text evidence="2">The sequence shown here is derived from an EMBL/GenBank/DDBJ whole genome shotgun (WGS) entry which is preliminary data.</text>
</comment>
<reference evidence="2 3" key="1">
    <citation type="submission" date="2019-07" db="EMBL/GenBank/DDBJ databases">
        <title>Genomic Encyclopedia of Type Strains, Phase I: the one thousand microbial genomes (KMG-I) project.</title>
        <authorList>
            <person name="Kyrpides N."/>
        </authorList>
    </citation>
    <scope>NUCLEOTIDE SEQUENCE [LARGE SCALE GENOMIC DNA]</scope>
    <source>
        <strain evidence="2 3">DSM 6562</strain>
    </source>
</reference>
<dbReference type="Proteomes" id="UP000323166">
    <property type="component" value="Unassembled WGS sequence"/>
</dbReference>
<keyword evidence="1" id="KW-0812">Transmembrane</keyword>
<accession>A0A5S5A0X9</accession>
<gene>
    <name evidence="2" type="ORF">LX24_00231</name>
</gene>
<evidence type="ECO:0008006" key="4">
    <source>
        <dbReference type="Google" id="ProtNLM"/>
    </source>
</evidence>
<dbReference type="AlphaFoldDB" id="A0A5S5A0X9"/>
<evidence type="ECO:0000313" key="2">
    <source>
        <dbReference type="EMBL" id="TYO97947.1"/>
    </source>
</evidence>
<sequence>MIKKLLGMIVAVMIVVFVAIAVYFTLNTVANPAMKPVLTADRVEPLVKPTTSLRRENKYNACGDVEVYYRGPATEDLIGLDEKRLQMKYPRQDGWAITVHSDELVITRQIDGLCGMHNEYRHLGIHEGYLAVYQGPLGYDDILLRLETSIDVNLLPEPFLEKLHRADAFEVLSPDEKLDLQNTLEFTDEQSLNVLLENFDEYRG</sequence>
<feature type="transmembrane region" description="Helical" evidence="1">
    <location>
        <begin position="5"/>
        <end position="26"/>
    </location>
</feature>
<proteinExistence type="predicted"/>
<name>A0A5S5A0X9_9FIRM</name>